<keyword evidence="1" id="KW-0732">Signal</keyword>
<gene>
    <name evidence="2" type="ORF">H9647_24630</name>
</gene>
<feature type="signal peptide" evidence="1">
    <location>
        <begin position="1"/>
        <end position="19"/>
    </location>
</feature>
<dbReference type="RefSeq" id="WP_160037119.1">
    <property type="nucleotide sequence ID" value="NZ_JACSQL010000025.1"/>
</dbReference>
<comment type="caution">
    <text evidence="2">The sequence shown here is derived from an EMBL/GenBank/DDBJ whole genome shotgun (WGS) entry which is preliminary data.</text>
</comment>
<reference evidence="2 3" key="1">
    <citation type="submission" date="2020-08" db="EMBL/GenBank/DDBJ databases">
        <title>A Genomic Blueprint of the Chicken Gut Microbiome.</title>
        <authorList>
            <person name="Gilroy R."/>
            <person name="Ravi A."/>
            <person name="Getino M."/>
            <person name="Pursley I."/>
            <person name="Horton D.L."/>
            <person name="Alikhan N.-F."/>
            <person name="Baker D."/>
            <person name="Gharbi K."/>
            <person name="Hall N."/>
            <person name="Watson M."/>
            <person name="Adriaenssens E.M."/>
            <person name="Foster-Nyarko E."/>
            <person name="Jarju S."/>
            <person name="Secka A."/>
            <person name="Antonio M."/>
            <person name="Oren A."/>
            <person name="Chaudhuri R."/>
            <person name="La Ragione R.M."/>
            <person name="Hildebrand F."/>
            <person name="Pallen M.J."/>
        </authorList>
    </citation>
    <scope>NUCLEOTIDE SEQUENCE [LARGE SCALE GENOMIC DNA]</scope>
    <source>
        <strain evidence="2 3">Sa2BVA9</strain>
    </source>
</reference>
<organism evidence="2 3">
    <name type="scientific">Paenibacillus gallinarum</name>
    <dbReference type="NCBI Taxonomy" id="2762232"/>
    <lineage>
        <taxon>Bacteria</taxon>
        <taxon>Bacillati</taxon>
        <taxon>Bacillota</taxon>
        <taxon>Bacilli</taxon>
        <taxon>Bacillales</taxon>
        <taxon>Paenibacillaceae</taxon>
        <taxon>Paenibacillus</taxon>
    </lineage>
</organism>
<sequence length="177" mass="18980">MKKKIALLLAASSMMGALFIGDSIIRNDVALADPIVSPQAVSPSDTDLISMWMVDDSGARIYTPVSVTTNVQINATTSGSNWVATRRELVSSTHKNAFLAYPNATWGAGTLELRGGNVSLPKKGAYIGHTELRYSGKYNDARQTYSSTSAPAAGSTVFYGGFGSFQLDNTAWVNFNW</sequence>
<dbReference type="Proteomes" id="UP000608071">
    <property type="component" value="Unassembled WGS sequence"/>
</dbReference>
<keyword evidence="3" id="KW-1185">Reference proteome</keyword>
<feature type="chain" id="PRO_5046307869" evidence="1">
    <location>
        <begin position="20"/>
        <end position="177"/>
    </location>
</feature>
<proteinExistence type="predicted"/>
<evidence type="ECO:0000256" key="1">
    <source>
        <dbReference type="SAM" id="SignalP"/>
    </source>
</evidence>
<accession>A0ABR8T6N5</accession>
<evidence type="ECO:0000313" key="2">
    <source>
        <dbReference type="EMBL" id="MBD7971254.1"/>
    </source>
</evidence>
<name>A0ABR8T6N5_9BACL</name>
<dbReference type="EMBL" id="JACSQL010000025">
    <property type="protein sequence ID" value="MBD7971254.1"/>
    <property type="molecule type" value="Genomic_DNA"/>
</dbReference>
<evidence type="ECO:0000313" key="3">
    <source>
        <dbReference type="Proteomes" id="UP000608071"/>
    </source>
</evidence>
<protein>
    <submittedName>
        <fullName evidence="2">Uncharacterized protein</fullName>
    </submittedName>
</protein>